<evidence type="ECO:0000256" key="8">
    <source>
        <dbReference type="RuleBase" id="RU366073"/>
    </source>
</evidence>
<dbReference type="GO" id="GO:0046872">
    <property type="term" value="F:metal ion binding"/>
    <property type="evidence" value="ECO:0007669"/>
    <property type="project" value="UniProtKB-UniRule"/>
</dbReference>
<keyword evidence="4 8" id="KW-0378">Hydrolase</keyword>
<evidence type="ECO:0000256" key="9">
    <source>
        <dbReference type="SAM" id="MobiDB-lite"/>
    </source>
</evidence>
<keyword evidence="3" id="KW-0479">Metal-binding</keyword>
<name>A0A077LU65_9MICO</name>
<feature type="region of interest" description="Disordered" evidence="9">
    <location>
        <begin position="33"/>
        <end position="101"/>
    </location>
</feature>
<protein>
    <recommendedName>
        <fullName evidence="8">Neutral metalloproteinase</fullName>
        <ecNumber evidence="8">3.4.24.-</ecNumber>
    </recommendedName>
</protein>
<dbReference type="PANTHER" id="PTHR43579">
    <property type="match status" value="1"/>
</dbReference>
<feature type="active site" description="Proton donor" evidence="7">
    <location>
        <position position="272"/>
    </location>
</feature>
<comment type="subcellular location">
    <subcellularLocation>
        <location evidence="8">Secreted</location>
    </subcellularLocation>
</comment>
<evidence type="ECO:0000256" key="5">
    <source>
        <dbReference type="ARBA" id="ARBA00022833"/>
    </source>
</evidence>
<evidence type="ECO:0000259" key="10">
    <source>
        <dbReference type="Pfam" id="PF01447"/>
    </source>
</evidence>
<dbReference type="STRING" id="1194083.BN12_180007"/>
<dbReference type="EC" id="3.4.24.-" evidence="8"/>
<feature type="region of interest" description="Disordered" evidence="9">
    <location>
        <begin position="241"/>
        <end position="274"/>
    </location>
</feature>
<dbReference type="InterPro" id="IPR027268">
    <property type="entry name" value="Peptidase_M4/M1_CTD_sf"/>
</dbReference>
<evidence type="ECO:0000313" key="12">
    <source>
        <dbReference type="EMBL" id="CCH77273.1"/>
    </source>
</evidence>
<reference evidence="12 13" key="1">
    <citation type="journal article" date="2013" name="ISME J.">
        <title>A metabolic model for members of the genus Tetrasphaera involved in enhanced biological phosphorus removal.</title>
        <authorList>
            <person name="Kristiansen R."/>
            <person name="Nguyen H.T.T."/>
            <person name="Saunders A.M."/>
            <person name="Nielsen J.L."/>
            <person name="Wimmer R."/>
            <person name="Le V.Q."/>
            <person name="McIlroy S.J."/>
            <person name="Petrovski S."/>
            <person name="Seviour R.J."/>
            <person name="Calteau A."/>
            <person name="Nielsen K.L."/>
            <person name="Nielsen P.H."/>
        </authorList>
    </citation>
    <scope>NUCLEOTIDE SEQUENCE [LARGE SCALE GENOMIC DNA]</scope>
    <source>
        <strain evidence="12 13">T1-X7</strain>
    </source>
</reference>
<dbReference type="InterPro" id="IPR023612">
    <property type="entry name" value="Peptidase_M4"/>
</dbReference>
<keyword evidence="13" id="KW-1185">Reference proteome</keyword>
<dbReference type="Proteomes" id="UP000035721">
    <property type="component" value="Unassembled WGS sequence"/>
</dbReference>
<dbReference type="Gene3D" id="3.10.170.10">
    <property type="match status" value="1"/>
</dbReference>
<dbReference type="InterPro" id="IPR001570">
    <property type="entry name" value="Peptidase_M4_C_domain"/>
</dbReference>
<dbReference type="OrthoDB" id="291295at2"/>
<comment type="similarity">
    <text evidence="1 8">Belongs to the peptidase M4 family.</text>
</comment>
<feature type="compositionally biased region" description="Low complexity" evidence="9">
    <location>
        <begin position="45"/>
        <end position="56"/>
    </location>
</feature>
<feature type="active site" evidence="7">
    <location>
        <position position="171"/>
    </location>
</feature>
<dbReference type="Pfam" id="PF01447">
    <property type="entry name" value="Peptidase_M4"/>
    <property type="match status" value="1"/>
</dbReference>
<dbReference type="MEROPS" id="M04.025"/>
<feature type="domain" description="Peptidase M4" evidence="10">
    <location>
        <begin position="71"/>
        <end position="178"/>
    </location>
</feature>
<dbReference type="GO" id="GO:0004222">
    <property type="term" value="F:metalloendopeptidase activity"/>
    <property type="evidence" value="ECO:0007669"/>
    <property type="project" value="UniProtKB-UniRule"/>
</dbReference>
<dbReference type="CDD" id="cd09597">
    <property type="entry name" value="M4_TLP"/>
    <property type="match status" value="1"/>
</dbReference>
<dbReference type="RefSeq" id="WP_048550244.1">
    <property type="nucleotide sequence ID" value="NZ_HF570958.1"/>
</dbReference>
<keyword evidence="8" id="KW-0964">Secreted</keyword>
<sequence length="475" mass="50376">MTYCSIVPPYILQALSGSDDPHVADRARTSLRDAQELVRRRHMMTTTAPAPSSTSTREQDASSTPGPQRTIGDAKNEQTTPGTTVRTEGGEATGDPAADEAYDGLGDTWTMYWDVFSRNSVDGKGLPLVATVHYGRDYDNAFWDGSQMVFGDGDGTIFGRFTKSIDVIGHELTHGVTQYTAGLNYQGQSGALNESVSDVFGSLVKQHTLGQSADQADWLIGADLLLPSVHGRALRDMLHPGTAYDDPQLGKDPQPADMSGYVDTSDDNGGVHTNSGIPNRAFALAATQVGGNAWETVGPVWYAVLTGDGIRADCDFATFADLTVAAAEKLRGSSSAEATAVRQAWQTVGVLSGDGSGTDASPVGETQTPSGPAHGDVPAGDARILLRRTGGVAGIAKERHVRLADLPDDDTSAWQTLLSSPTLTELAADKAASTPTVPDSFCYSLECERPRLHLTLQEKAIPQHIQGLFERTLDA</sequence>
<comment type="caution">
    <text evidence="12">The sequence shown here is derived from an EMBL/GenBank/DDBJ whole genome shotgun (WGS) entry which is preliminary data.</text>
</comment>
<evidence type="ECO:0000256" key="7">
    <source>
        <dbReference type="PIRSR" id="PIRSR623612-1"/>
    </source>
</evidence>
<evidence type="ECO:0000256" key="4">
    <source>
        <dbReference type="ARBA" id="ARBA00022801"/>
    </source>
</evidence>
<dbReference type="AlphaFoldDB" id="A0A077LU65"/>
<keyword evidence="2 8" id="KW-0645">Protease</keyword>
<dbReference type="SUPFAM" id="SSF55486">
    <property type="entry name" value="Metalloproteases ('zincins'), catalytic domain"/>
    <property type="match status" value="1"/>
</dbReference>
<feature type="region of interest" description="Disordered" evidence="9">
    <location>
        <begin position="352"/>
        <end position="378"/>
    </location>
</feature>
<feature type="domain" description="Peptidase M4 C-terminal" evidence="11">
    <location>
        <begin position="181"/>
        <end position="350"/>
    </location>
</feature>
<evidence type="ECO:0000259" key="11">
    <source>
        <dbReference type="Pfam" id="PF02868"/>
    </source>
</evidence>
<proteinExistence type="inferred from homology"/>
<comment type="cofactor">
    <cofactor evidence="8">
        <name>Zn(2+)</name>
        <dbReference type="ChEBI" id="CHEBI:29105"/>
    </cofactor>
</comment>
<organism evidence="12 13">
    <name type="scientific">Nostocoides japonicum T1-X7</name>
    <dbReference type="NCBI Taxonomy" id="1194083"/>
    <lineage>
        <taxon>Bacteria</taxon>
        <taxon>Bacillati</taxon>
        <taxon>Actinomycetota</taxon>
        <taxon>Actinomycetes</taxon>
        <taxon>Micrococcales</taxon>
        <taxon>Intrasporangiaceae</taxon>
        <taxon>Nostocoides</taxon>
    </lineage>
</organism>
<dbReference type="Pfam" id="PF02868">
    <property type="entry name" value="Peptidase_M4_C"/>
    <property type="match status" value="1"/>
</dbReference>
<dbReference type="Pfam" id="PF20242">
    <property type="entry name" value="Emfourin"/>
    <property type="match status" value="1"/>
</dbReference>
<evidence type="ECO:0000256" key="2">
    <source>
        <dbReference type="ARBA" id="ARBA00022670"/>
    </source>
</evidence>
<keyword evidence="5 8" id="KW-0862">Zinc</keyword>
<dbReference type="InterPro" id="IPR013856">
    <property type="entry name" value="Peptidase_M4_domain"/>
</dbReference>
<dbReference type="PANTHER" id="PTHR43579:SF1">
    <property type="entry name" value="NEUTRAL METALLOPROTEINASE"/>
    <property type="match status" value="1"/>
</dbReference>
<dbReference type="GO" id="GO:0006508">
    <property type="term" value="P:proteolysis"/>
    <property type="evidence" value="ECO:0007669"/>
    <property type="project" value="UniProtKB-KW"/>
</dbReference>
<dbReference type="GO" id="GO:0005576">
    <property type="term" value="C:extracellular region"/>
    <property type="evidence" value="ECO:0007669"/>
    <property type="project" value="UniProtKB-SubCell"/>
</dbReference>
<evidence type="ECO:0000256" key="1">
    <source>
        <dbReference type="ARBA" id="ARBA00009388"/>
    </source>
</evidence>
<comment type="function">
    <text evidence="8">Extracellular zinc metalloprotease.</text>
</comment>
<gene>
    <name evidence="12" type="ORF">BN12_180007</name>
</gene>
<dbReference type="Gene3D" id="1.10.390.10">
    <property type="entry name" value="Neutral Protease Domain 2"/>
    <property type="match status" value="1"/>
</dbReference>
<dbReference type="PRINTS" id="PR00730">
    <property type="entry name" value="THERMOLYSIN"/>
</dbReference>
<feature type="compositionally biased region" description="Polar residues" evidence="9">
    <location>
        <begin position="77"/>
        <end position="86"/>
    </location>
</feature>
<evidence type="ECO:0000256" key="3">
    <source>
        <dbReference type="ARBA" id="ARBA00022723"/>
    </source>
</evidence>
<keyword evidence="6 8" id="KW-0482">Metalloprotease</keyword>
<dbReference type="InterPro" id="IPR052759">
    <property type="entry name" value="Metalloprotease_M4"/>
</dbReference>
<accession>A0A077LU65</accession>
<dbReference type="InterPro" id="IPR049457">
    <property type="entry name" value="Emfourin"/>
</dbReference>
<evidence type="ECO:0000256" key="6">
    <source>
        <dbReference type="ARBA" id="ARBA00023049"/>
    </source>
</evidence>
<dbReference type="EMBL" id="CAJB01000090">
    <property type="protein sequence ID" value="CCH77273.1"/>
    <property type="molecule type" value="Genomic_DNA"/>
</dbReference>
<evidence type="ECO:0000313" key="13">
    <source>
        <dbReference type="Proteomes" id="UP000035721"/>
    </source>
</evidence>